<dbReference type="RefSeq" id="WP_281908764.1">
    <property type="nucleotide sequence ID" value="NZ_AP026966.1"/>
</dbReference>
<dbReference type="EMBL" id="AP026966">
    <property type="protein sequence ID" value="BDT59869.1"/>
    <property type="molecule type" value="Genomic_DNA"/>
</dbReference>
<evidence type="ECO:0000313" key="2">
    <source>
        <dbReference type="EMBL" id="BDT59869.1"/>
    </source>
</evidence>
<organism evidence="2 3">
    <name type="scientific">Massilia varians</name>
    <dbReference type="NCBI Taxonomy" id="457921"/>
    <lineage>
        <taxon>Bacteria</taxon>
        <taxon>Pseudomonadati</taxon>
        <taxon>Pseudomonadota</taxon>
        <taxon>Betaproteobacteria</taxon>
        <taxon>Burkholderiales</taxon>
        <taxon>Oxalobacteraceae</taxon>
        <taxon>Telluria group</taxon>
        <taxon>Massilia</taxon>
    </lineage>
</organism>
<accession>A0ABN6TIP6</accession>
<sequence length="62" mass="7159">MAAPELARRPSTRHPHWWTDDPDPQLAEGMHQGAKTVSRWREAFLRDFAGRLRRSRAPAPGR</sequence>
<name>A0ABN6TIP6_9BURK</name>
<keyword evidence="3" id="KW-1185">Reference proteome</keyword>
<evidence type="ECO:0000313" key="3">
    <source>
        <dbReference type="Proteomes" id="UP001163336"/>
    </source>
</evidence>
<dbReference type="Proteomes" id="UP001163336">
    <property type="component" value="Chromosome"/>
</dbReference>
<reference evidence="2" key="1">
    <citation type="submission" date="2022-11" db="EMBL/GenBank/DDBJ databases">
        <title>Isolation and characterization of PLA-degrading bacterium Massilia sp. from Antarctic soil.</title>
        <authorList>
            <person name="Sato K."/>
            <person name="Gomez-Fuentes C."/>
            <person name="Ahmad S.A."/>
            <person name="Zulkharnain A."/>
        </authorList>
    </citation>
    <scope>NUCLEOTIDE SEQUENCE</scope>
    <source>
        <strain evidence="2">N-3</strain>
    </source>
</reference>
<proteinExistence type="predicted"/>
<evidence type="ECO:0000256" key="1">
    <source>
        <dbReference type="SAM" id="MobiDB-lite"/>
    </source>
</evidence>
<protein>
    <submittedName>
        <fullName evidence="2">Uncharacterized protein</fullName>
    </submittedName>
</protein>
<feature type="region of interest" description="Disordered" evidence="1">
    <location>
        <begin position="1"/>
        <end position="34"/>
    </location>
</feature>
<gene>
    <name evidence="2" type="ORF">MasN3_33630</name>
</gene>